<dbReference type="InterPro" id="IPR006935">
    <property type="entry name" value="Helicase/UvrB_N"/>
</dbReference>
<dbReference type="Pfam" id="PF04851">
    <property type="entry name" value="ResIII"/>
    <property type="match status" value="1"/>
</dbReference>
<sequence length="795" mass="92800">MGMTETDTRVNIIDPKLYQSGWSNNLITREYYFTDGRKLIGGKRGKRYFVDYLLVYKNTNLAIIEAKAQNKDPLDGLQQSINYAQKLKIDFVYSTNGDKIYEHSLLCGKGRFIEDYPTPEELFYRKFGKLKEQEERVITQNFYFEGNKKPRFYQQIAVQKAVEAIANDKNRVLLTLATGTGKTYIAFQIVYRLFQAKWNKYKTNRRPKILILADRNVLKSQAMNEFNPMEKDLVDINGKDIKRRGEKVPTNGNVFFAIYQSIAENKNRIIENSDEENEDDVIAYYKQYPSNFFDLVIIDECHRGSANDTSSWRDILNHFSHATHLGLTATPKRDDNGDTYKYFGEPVYEYSLKDGINDGFLTPYKVKRIQTNIDEYHFNPDDIITGELDKNIVTLQEFEKSVIIPKRTRLIAKTILENINPFDKTIIFCVNQKHAMDMKVAIDRYKTIKDSNYCVRVTSDEGEIGREFLEKFQNNDLDIPTILTSSKMLTTGVDAKNVRNVVLTAPIASMTEFKQIIGRGTRTYEGKDFFTIIDFVGATNLFYDKAWDDDPLSVDIKTTNIENIEDDELNEENKTDETKKEQNKKEDFLSDDEFEAKTKEEKAKKEQVIIDIKGKKLKVINIETTYVGVDGKPLRSSEYLELLIGVLGRFYNDEKTLRDIWSNPKNRKELLEKLKDMNIDESQLEDLKDIFEAKNSDIYDVLAHLSFNHNIKTRDERAIAALNSKFIEKYQNEKAKDFIEFILEKYRKYGFKELEENKLSTLIEQSGFDRKELMASFGDFKIRDEYFELQKEIYR</sequence>
<dbReference type="InterPro" id="IPR050742">
    <property type="entry name" value="Helicase_Restrict-Modif_Enz"/>
</dbReference>
<accession>A0A2S9SPD1</accession>
<keyword evidence="4" id="KW-0067">ATP-binding</keyword>
<keyword evidence="4" id="KW-0378">Hydrolase</keyword>
<feature type="domain" description="Helicase ATP-binding" evidence="2">
    <location>
        <begin position="163"/>
        <end position="349"/>
    </location>
</feature>
<keyword evidence="4" id="KW-0547">Nucleotide-binding</keyword>
<dbReference type="PANTHER" id="PTHR47396:SF1">
    <property type="entry name" value="ATP-DEPENDENT HELICASE IRC3-RELATED"/>
    <property type="match status" value="1"/>
</dbReference>
<dbReference type="PANTHER" id="PTHR47396">
    <property type="entry name" value="TYPE I RESTRICTION ENZYME ECOKI R PROTEIN"/>
    <property type="match status" value="1"/>
</dbReference>
<dbReference type="GO" id="GO:0016787">
    <property type="term" value="F:hydrolase activity"/>
    <property type="evidence" value="ECO:0007669"/>
    <property type="project" value="InterPro"/>
</dbReference>
<feature type="domain" description="Helicase C-terminal" evidence="3">
    <location>
        <begin position="411"/>
        <end position="586"/>
    </location>
</feature>
<evidence type="ECO:0000256" key="1">
    <source>
        <dbReference type="SAM" id="MobiDB-lite"/>
    </source>
</evidence>
<feature type="region of interest" description="Disordered" evidence="1">
    <location>
        <begin position="567"/>
        <end position="587"/>
    </location>
</feature>
<dbReference type="AlphaFoldDB" id="A0A2S9SPD1"/>
<organism evidence="4 5">
    <name type="scientific">Aliarcobacter cryaerophilus</name>
    <dbReference type="NCBI Taxonomy" id="28198"/>
    <lineage>
        <taxon>Bacteria</taxon>
        <taxon>Pseudomonadati</taxon>
        <taxon>Campylobacterota</taxon>
        <taxon>Epsilonproteobacteria</taxon>
        <taxon>Campylobacterales</taxon>
        <taxon>Arcobacteraceae</taxon>
        <taxon>Aliarcobacter</taxon>
    </lineage>
</organism>
<dbReference type="InterPro" id="IPR013670">
    <property type="entry name" value="EcoEI_R_C_dom"/>
</dbReference>
<dbReference type="GO" id="GO:0004386">
    <property type="term" value="F:helicase activity"/>
    <property type="evidence" value="ECO:0007669"/>
    <property type="project" value="UniProtKB-KW"/>
</dbReference>
<protein>
    <submittedName>
        <fullName evidence="4">DEAD/DEAH box helicase</fullName>
    </submittedName>
</protein>
<dbReference type="InterPro" id="IPR001650">
    <property type="entry name" value="Helicase_C-like"/>
</dbReference>
<comment type="caution">
    <text evidence="4">The sequence shown here is derived from an EMBL/GenBank/DDBJ whole genome shotgun (WGS) entry which is preliminary data.</text>
</comment>
<proteinExistence type="predicted"/>
<dbReference type="Proteomes" id="UP000239065">
    <property type="component" value="Unassembled WGS sequence"/>
</dbReference>
<dbReference type="Pfam" id="PF00271">
    <property type="entry name" value="Helicase_C"/>
    <property type="match status" value="1"/>
</dbReference>
<dbReference type="SMART" id="SM00487">
    <property type="entry name" value="DEXDc"/>
    <property type="match status" value="1"/>
</dbReference>
<evidence type="ECO:0000313" key="4">
    <source>
        <dbReference type="EMBL" id="PRM88379.1"/>
    </source>
</evidence>
<dbReference type="PROSITE" id="PS51192">
    <property type="entry name" value="HELICASE_ATP_BIND_1"/>
    <property type="match status" value="1"/>
</dbReference>
<dbReference type="CDD" id="cd18799">
    <property type="entry name" value="SF2_C_EcoAI-like"/>
    <property type="match status" value="1"/>
</dbReference>
<dbReference type="Gene3D" id="3.90.1570.30">
    <property type="match status" value="1"/>
</dbReference>
<dbReference type="EMBL" id="NXGJ01000003">
    <property type="protein sequence ID" value="PRM88379.1"/>
    <property type="molecule type" value="Genomic_DNA"/>
</dbReference>
<dbReference type="GO" id="GO:0005829">
    <property type="term" value="C:cytosol"/>
    <property type="evidence" value="ECO:0007669"/>
    <property type="project" value="TreeGrafter"/>
</dbReference>
<dbReference type="Gene3D" id="3.40.50.300">
    <property type="entry name" value="P-loop containing nucleotide triphosphate hydrolases"/>
    <property type="match status" value="2"/>
</dbReference>
<dbReference type="GO" id="GO:0003677">
    <property type="term" value="F:DNA binding"/>
    <property type="evidence" value="ECO:0007669"/>
    <property type="project" value="InterPro"/>
</dbReference>
<dbReference type="GO" id="GO:0005524">
    <property type="term" value="F:ATP binding"/>
    <property type="evidence" value="ECO:0007669"/>
    <property type="project" value="InterPro"/>
</dbReference>
<keyword evidence="4" id="KW-0347">Helicase</keyword>
<gene>
    <name evidence="4" type="ORF">CJ669_04110</name>
</gene>
<evidence type="ECO:0000259" key="2">
    <source>
        <dbReference type="PROSITE" id="PS51192"/>
    </source>
</evidence>
<reference evidence="4 5" key="1">
    <citation type="submission" date="2017-09" db="EMBL/GenBank/DDBJ databases">
        <title>Reassesment of A. cryaerophilus.</title>
        <authorList>
            <person name="Perez-Cataluna A."/>
            <person name="Collado L."/>
            <person name="Salgado O."/>
            <person name="Lefinanco V."/>
            <person name="Figueras M.J."/>
        </authorList>
    </citation>
    <scope>NUCLEOTIDE SEQUENCE [LARGE SCALE GENOMIC DNA]</scope>
    <source>
        <strain evidence="4 5">LMG 9861</strain>
    </source>
</reference>
<dbReference type="CDD" id="cd18032">
    <property type="entry name" value="DEXHc_RE_I_III_res"/>
    <property type="match status" value="1"/>
</dbReference>
<evidence type="ECO:0000259" key="3">
    <source>
        <dbReference type="PROSITE" id="PS51194"/>
    </source>
</evidence>
<dbReference type="PROSITE" id="PS51194">
    <property type="entry name" value="HELICASE_CTER"/>
    <property type="match status" value="1"/>
</dbReference>
<name>A0A2S9SPD1_9BACT</name>
<feature type="compositionally biased region" description="Basic and acidic residues" evidence="1">
    <location>
        <begin position="571"/>
        <end position="587"/>
    </location>
</feature>
<dbReference type="InterPro" id="IPR014001">
    <property type="entry name" value="Helicase_ATP-bd"/>
</dbReference>
<dbReference type="GO" id="GO:0006304">
    <property type="term" value="P:DNA modification"/>
    <property type="evidence" value="ECO:0007669"/>
    <property type="project" value="InterPro"/>
</dbReference>
<evidence type="ECO:0000313" key="5">
    <source>
        <dbReference type="Proteomes" id="UP000239065"/>
    </source>
</evidence>
<dbReference type="SUPFAM" id="SSF52540">
    <property type="entry name" value="P-loop containing nucleoside triphosphate hydrolases"/>
    <property type="match status" value="2"/>
</dbReference>
<dbReference type="Pfam" id="PF08463">
    <property type="entry name" value="EcoEI_R_C"/>
    <property type="match status" value="1"/>
</dbReference>
<dbReference type="NCBIfam" id="NF046051">
    <property type="entry name" value="restrict_EcoAI"/>
    <property type="match status" value="1"/>
</dbReference>
<dbReference type="InterPro" id="IPR027417">
    <property type="entry name" value="P-loop_NTPase"/>
</dbReference>